<dbReference type="STRING" id="1196324.A374_09149"/>
<dbReference type="PANTHER" id="PTHR33545">
    <property type="entry name" value="UPF0750 MEMBRANE PROTEIN YITT-RELATED"/>
    <property type="match status" value="1"/>
</dbReference>
<feature type="transmembrane region" description="Helical" evidence="6">
    <location>
        <begin position="70"/>
        <end position="89"/>
    </location>
</feature>
<sequence length="195" mass="21094">MIVKILAITTGSFLMAVGINVFILPFHLLDGGILGIGLLFQYAFGINVGATIVLLSLPIYLYAWKYERYFFINGIHGMLISSLFIDLLFPLKGLFHLPVLESAILGGLFIGTGIGIMLRQKASTGGTDLLALFIARKASLNVGIIIFVMDCLVIGTGVYVTGPSLFMYSMVTILSVALATSTITFFHSVKVYLNS</sequence>
<gene>
    <name evidence="7" type="ORF">A374_09149</name>
</gene>
<dbReference type="PATRIC" id="fig|1196324.3.peg.1875"/>
<accession>I8J2M8</accession>
<protein>
    <recommendedName>
        <fullName evidence="9">YitT family protein</fullName>
    </recommendedName>
</protein>
<dbReference type="GO" id="GO:0005886">
    <property type="term" value="C:plasma membrane"/>
    <property type="evidence" value="ECO:0007669"/>
    <property type="project" value="UniProtKB-SubCell"/>
</dbReference>
<dbReference type="Pfam" id="PF02588">
    <property type="entry name" value="YitT_membrane"/>
    <property type="match status" value="1"/>
</dbReference>
<evidence type="ECO:0000313" key="8">
    <source>
        <dbReference type="Proteomes" id="UP000004080"/>
    </source>
</evidence>
<dbReference type="AlphaFoldDB" id="I8J2M8"/>
<dbReference type="PANTHER" id="PTHR33545:SF5">
    <property type="entry name" value="UPF0750 MEMBRANE PROTEIN YITT"/>
    <property type="match status" value="1"/>
</dbReference>
<dbReference type="OrthoDB" id="2602718at2"/>
<reference evidence="7 8" key="1">
    <citation type="journal article" date="2012" name="J. Bacteriol.">
        <title>Genome of Bacillus macauensis ZFHKF-1, a Long-Chain-Forming Bacterium.</title>
        <authorList>
            <person name="Cai L."/>
            <person name="Zhang T."/>
        </authorList>
    </citation>
    <scope>NUCLEOTIDE SEQUENCE [LARGE SCALE GENOMIC DNA]</scope>
    <source>
        <strain evidence="7 8">ZFHKF-1</strain>
    </source>
</reference>
<dbReference type="Proteomes" id="UP000004080">
    <property type="component" value="Unassembled WGS sequence"/>
</dbReference>
<dbReference type="InterPro" id="IPR003740">
    <property type="entry name" value="YitT"/>
</dbReference>
<dbReference type="RefSeq" id="WP_007201923.1">
    <property type="nucleotide sequence ID" value="NZ_AKKV01000024.1"/>
</dbReference>
<evidence type="ECO:0000256" key="3">
    <source>
        <dbReference type="ARBA" id="ARBA00022692"/>
    </source>
</evidence>
<dbReference type="eggNOG" id="COG1284">
    <property type="taxonomic scope" value="Bacteria"/>
</dbReference>
<keyword evidence="8" id="KW-1185">Reference proteome</keyword>
<keyword evidence="4 6" id="KW-1133">Transmembrane helix</keyword>
<organism evidence="7 8">
    <name type="scientific">Fictibacillus macauensis ZFHKF-1</name>
    <dbReference type="NCBI Taxonomy" id="1196324"/>
    <lineage>
        <taxon>Bacteria</taxon>
        <taxon>Bacillati</taxon>
        <taxon>Bacillota</taxon>
        <taxon>Bacilli</taxon>
        <taxon>Bacillales</taxon>
        <taxon>Fictibacillaceae</taxon>
        <taxon>Fictibacillus</taxon>
    </lineage>
</organism>
<evidence type="ECO:0000256" key="1">
    <source>
        <dbReference type="ARBA" id="ARBA00004651"/>
    </source>
</evidence>
<feature type="transmembrane region" description="Helical" evidence="6">
    <location>
        <begin position="5"/>
        <end position="28"/>
    </location>
</feature>
<feature type="transmembrane region" description="Helical" evidence="6">
    <location>
        <begin position="166"/>
        <end position="186"/>
    </location>
</feature>
<evidence type="ECO:0000256" key="5">
    <source>
        <dbReference type="ARBA" id="ARBA00023136"/>
    </source>
</evidence>
<feature type="transmembrane region" description="Helical" evidence="6">
    <location>
        <begin position="40"/>
        <end position="63"/>
    </location>
</feature>
<feature type="transmembrane region" description="Helical" evidence="6">
    <location>
        <begin position="95"/>
        <end position="118"/>
    </location>
</feature>
<keyword evidence="3 6" id="KW-0812">Transmembrane</keyword>
<proteinExistence type="predicted"/>
<keyword evidence="5 6" id="KW-0472">Membrane</keyword>
<evidence type="ECO:0000256" key="6">
    <source>
        <dbReference type="SAM" id="Phobius"/>
    </source>
</evidence>
<evidence type="ECO:0000256" key="2">
    <source>
        <dbReference type="ARBA" id="ARBA00022475"/>
    </source>
</evidence>
<evidence type="ECO:0000313" key="7">
    <source>
        <dbReference type="EMBL" id="EIT85991.1"/>
    </source>
</evidence>
<comment type="caution">
    <text evidence="7">The sequence shown here is derived from an EMBL/GenBank/DDBJ whole genome shotgun (WGS) entry which is preliminary data.</text>
</comment>
<keyword evidence="2" id="KW-1003">Cell membrane</keyword>
<name>I8J2M8_9BACL</name>
<evidence type="ECO:0008006" key="9">
    <source>
        <dbReference type="Google" id="ProtNLM"/>
    </source>
</evidence>
<dbReference type="EMBL" id="AKKV01000024">
    <property type="protein sequence ID" value="EIT85991.1"/>
    <property type="molecule type" value="Genomic_DNA"/>
</dbReference>
<feature type="transmembrane region" description="Helical" evidence="6">
    <location>
        <begin position="138"/>
        <end position="160"/>
    </location>
</feature>
<evidence type="ECO:0000256" key="4">
    <source>
        <dbReference type="ARBA" id="ARBA00022989"/>
    </source>
</evidence>
<comment type="subcellular location">
    <subcellularLocation>
        <location evidence="1">Cell membrane</location>
        <topology evidence="1">Multi-pass membrane protein</topology>
    </subcellularLocation>
</comment>
<dbReference type="InterPro" id="IPR051461">
    <property type="entry name" value="UPF0750_membrane"/>
</dbReference>